<dbReference type="HAMAP" id="MF_00131">
    <property type="entry name" value="Trp_synth_alpha"/>
    <property type="match status" value="1"/>
</dbReference>
<feature type="active site" description="Proton acceptor" evidence="8">
    <location>
        <position position="60"/>
    </location>
</feature>
<accession>A0A7V4U1P6</accession>
<comment type="pathway">
    <text evidence="1 8">Amino-acid biosynthesis; L-tryptophan biosynthesis; L-tryptophan from chorismate: step 5/5.</text>
</comment>
<protein>
    <recommendedName>
        <fullName evidence="8">Tryptophan synthase alpha chain</fullName>
        <ecNumber evidence="8">4.2.1.20</ecNumber>
    </recommendedName>
</protein>
<dbReference type="InterPro" id="IPR002028">
    <property type="entry name" value="Trp_synthase_suA"/>
</dbReference>
<evidence type="ECO:0000256" key="6">
    <source>
        <dbReference type="ARBA" id="ARBA00023239"/>
    </source>
</evidence>
<dbReference type="GO" id="GO:0005829">
    <property type="term" value="C:cytosol"/>
    <property type="evidence" value="ECO:0007669"/>
    <property type="project" value="TreeGrafter"/>
</dbReference>
<dbReference type="GO" id="GO:0004834">
    <property type="term" value="F:tryptophan synthase activity"/>
    <property type="evidence" value="ECO:0007669"/>
    <property type="project" value="UniProtKB-UniRule"/>
</dbReference>
<dbReference type="EMBL" id="DRQG01000109">
    <property type="protein sequence ID" value="HGY56376.1"/>
    <property type="molecule type" value="Genomic_DNA"/>
</dbReference>
<keyword evidence="4 8" id="KW-0822">Tryptophan biosynthesis</keyword>
<evidence type="ECO:0000256" key="5">
    <source>
        <dbReference type="ARBA" id="ARBA00023141"/>
    </source>
</evidence>
<gene>
    <name evidence="8" type="primary">trpA</name>
    <name evidence="10" type="ORF">ENK44_11765</name>
</gene>
<dbReference type="PROSITE" id="PS00167">
    <property type="entry name" value="TRP_SYNTHASE_ALPHA"/>
    <property type="match status" value="1"/>
</dbReference>
<evidence type="ECO:0000256" key="4">
    <source>
        <dbReference type="ARBA" id="ARBA00022822"/>
    </source>
</evidence>
<comment type="caution">
    <text evidence="10">The sequence shown here is derived from an EMBL/GenBank/DDBJ whole genome shotgun (WGS) entry which is preliminary data.</text>
</comment>
<dbReference type="PANTHER" id="PTHR43406">
    <property type="entry name" value="TRYPTOPHAN SYNTHASE, ALPHA CHAIN"/>
    <property type="match status" value="1"/>
</dbReference>
<organism evidence="10">
    <name type="scientific">Caldithrix abyssi</name>
    <dbReference type="NCBI Taxonomy" id="187145"/>
    <lineage>
        <taxon>Bacteria</taxon>
        <taxon>Pseudomonadati</taxon>
        <taxon>Calditrichota</taxon>
        <taxon>Calditrichia</taxon>
        <taxon>Calditrichales</taxon>
        <taxon>Calditrichaceae</taxon>
        <taxon>Caldithrix</taxon>
    </lineage>
</organism>
<dbReference type="CDD" id="cd04724">
    <property type="entry name" value="Tryptophan_synthase_alpha"/>
    <property type="match status" value="1"/>
</dbReference>
<dbReference type="NCBIfam" id="TIGR00262">
    <property type="entry name" value="trpA"/>
    <property type="match status" value="1"/>
</dbReference>
<dbReference type="Pfam" id="PF00290">
    <property type="entry name" value="Trp_syntA"/>
    <property type="match status" value="1"/>
</dbReference>
<dbReference type="InterPro" id="IPR018204">
    <property type="entry name" value="Trp_synthase_alpha_AS"/>
</dbReference>
<dbReference type="InterPro" id="IPR013785">
    <property type="entry name" value="Aldolase_TIM"/>
</dbReference>
<dbReference type="Gene3D" id="3.20.20.70">
    <property type="entry name" value="Aldolase class I"/>
    <property type="match status" value="1"/>
</dbReference>
<dbReference type="SUPFAM" id="SSF51366">
    <property type="entry name" value="Ribulose-phoshate binding barrel"/>
    <property type="match status" value="1"/>
</dbReference>
<comment type="function">
    <text evidence="8">The alpha subunit is responsible for the aldol cleavage of indoleglycerol phosphate to indole and glyceraldehyde 3-phosphate.</text>
</comment>
<sequence>MSGIKRVGQAFSIEKDLKIMTHVVGGYPDLPTSEAIVLLMASMGVDLVEIQIPFSDPIADGPVIVQANHQALANGVTTEDVLEMTERLRKKTDIPLLLMSYINPIFAHGPEKIIERAAQNGIDGFIVPDYPIDEAEPPIARLCREHGLAQVPLIAPTTSDERMQAIVRENDSPFVYAVLRLGVTGQKTELKQDSIDYLQRIKEITGRYVAAGFGIAEKSQLQALQGLADCAVIGSALLRAIQSAGEEKQDILRTVRLFLEGVLD</sequence>
<name>A0A7V4U1P6_CALAY</name>
<evidence type="ECO:0000256" key="9">
    <source>
        <dbReference type="RuleBase" id="RU003662"/>
    </source>
</evidence>
<feature type="active site" description="Proton acceptor" evidence="8">
    <location>
        <position position="49"/>
    </location>
</feature>
<dbReference type="EC" id="4.2.1.20" evidence="8"/>
<dbReference type="InterPro" id="IPR011060">
    <property type="entry name" value="RibuloseP-bd_barrel"/>
</dbReference>
<evidence type="ECO:0000256" key="2">
    <source>
        <dbReference type="ARBA" id="ARBA00011270"/>
    </source>
</evidence>
<evidence type="ECO:0000256" key="3">
    <source>
        <dbReference type="ARBA" id="ARBA00022605"/>
    </source>
</evidence>
<comment type="subunit">
    <text evidence="2 8">Tetramer of two alpha and two beta chains.</text>
</comment>
<keyword evidence="5 8" id="KW-0057">Aromatic amino acid biosynthesis</keyword>
<evidence type="ECO:0000256" key="1">
    <source>
        <dbReference type="ARBA" id="ARBA00004733"/>
    </source>
</evidence>
<keyword evidence="6 8" id="KW-0456">Lyase</keyword>
<keyword evidence="3 8" id="KW-0028">Amino-acid biosynthesis</keyword>
<dbReference type="Proteomes" id="UP000885779">
    <property type="component" value="Unassembled WGS sequence"/>
</dbReference>
<dbReference type="UniPathway" id="UPA00035">
    <property type="reaction ID" value="UER00044"/>
</dbReference>
<proteinExistence type="inferred from homology"/>
<dbReference type="AlphaFoldDB" id="A0A7V4U1P6"/>
<reference evidence="10" key="1">
    <citation type="journal article" date="2020" name="mSystems">
        <title>Genome- and Community-Level Interaction Insights into Carbon Utilization and Element Cycling Functions of Hydrothermarchaeota in Hydrothermal Sediment.</title>
        <authorList>
            <person name="Zhou Z."/>
            <person name="Liu Y."/>
            <person name="Xu W."/>
            <person name="Pan J."/>
            <person name="Luo Z.H."/>
            <person name="Li M."/>
        </authorList>
    </citation>
    <scope>NUCLEOTIDE SEQUENCE [LARGE SCALE GENOMIC DNA]</scope>
    <source>
        <strain evidence="10">HyVt-577</strain>
    </source>
</reference>
<comment type="similarity">
    <text evidence="8 9">Belongs to the TrpA family.</text>
</comment>
<evidence type="ECO:0000256" key="7">
    <source>
        <dbReference type="ARBA" id="ARBA00049047"/>
    </source>
</evidence>
<evidence type="ECO:0000256" key="8">
    <source>
        <dbReference type="HAMAP-Rule" id="MF_00131"/>
    </source>
</evidence>
<evidence type="ECO:0000313" key="10">
    <source>
        <dbReference type="EMBL" id="HGY56376.1"/>
    </source>
</evidence>
<dbReference type="PANTHER" id="PTHR43406:SF1">
    <property type="entry name" value="TRYPTOPHAN SYNTHASE ALPHA CHAIN, CHLOROPLASTIC"/>
    <property type="match status" value="1"/>
</dbReference>
<comment type="catalytic activity">
    <reaction evidence="7 8">
        <text>(1S,2R)-1-C-(indol-3-yl)glycerol 3-phosphate + L-serine = D-glyceraldehyde 3-phosphate + L-tryptophan + H2O</text>
        <dbReference type="Rhea" id="RHEA:10532"/>
        <dbReference type="ChEBI" id="CHEBI:15377"/>
        <dbReference type="ChEBI" id="CHEBI:33384"/>
        <dbReference type="ChEBI" id="CHEBI:57912"/>
        <dbReference type="ChEBI" id="CHEBI:58866"/>
        <dbReference type="ChEBI" id="CHEBI:59776"/>
        <dbReference type="EC" id="4.2.1.20"/>
    </reaction>
</comment>